<reference evidence="5" key="2">
    <citation type="submission" date="2025-04" db="UniProtKB">
        <authorList>
            <consortium name="RefSeq"/>
        </authorList>
    </citation>
    <scope>IDENTIFICATION</scope>
    <source>
        <strain evidence="5">Aabys</strain>
    </source>
</reference>
<gene>
    <name evidence="3" type="primary">101889108</name>
    <name evidence="5" type="synonym">LOC101889108</name>
</gene>
<organism evidence="3">
    <name type="scientific">Musca domestica</name>
    <name type="common">House fly</name>
    <dbReference type="NCBI Taxonomy" id="7370"/>
    <lineage>
        <taxon>Eukaryota</taxon>
        <taxon>Metazoa</taxon>
        <taxon>Ecdysozoa</taxon>
        <taxon>Arthropoda</taxon>
        <taxon>Hexapoda</taxon>
        <taxon>Insecta</taxon>
        <taxon>Pterygota</taxon>
        <taxon>Neoptera</taxon>
        <taxon>Endopterygota</taxon>
        <taxon>Diptera</taxon>
        <taxon>Brachycera</taxon>
        <taxon>Muscomorpha</taxon>
        <taxon>Muscoidea</taxon>
        <taxon>Muscidae</taxon>
        <taxon>Musca</taxon>
    </lineage>
</organism>
<sequence length="198" mass="20979">MLAINDRFVLTVALSVFAMQMTMAQRPPFAGSRPPNGLNQKDKYNTNSVSATPEISNRFGDSPEPISNTIPYGQPQRPPVGLVVTPITPYVPIQAPANPPSVPNTNDSGVNFVDRFGDPGSNVISTGATASAGASTSTTRPVHPLDAHGDQALIDKLSKLPPDQQPFWFVNYQAIEAQRNGTVSNVGGSFSSRGSFLG</sequence>
<dbReference type="EnsemblMetazoa" id="MDOA014873-RB">
    <property type="protein sequence ID" value="MDOA014873-PB"/>
    <property type="gene ID" value="MDOA014873"/>
</dbReference>
<dbReference type="KEGG" id="mde:101889108"/>
<dbReference type="VEuPathDB" id="VectorBase:MDOMA2_003757"/>
<dbReference type="GeneID" id="101889108"/>
<evidence type="ECO:0000313" key="4">
    <source>
        <dbReference type="Proteomes" id="UP001652621"/>
    </source>
</evidence>
<protein>
    <submittedName>
        <fullName evidence="5">Uncharacterized protein LOC101889108</fullName>
    </submittedName>
</protein>
<dbReference type="eggNOG" id="ENOG502SCUV">
    <property type="taxonomic scope" value="Eukaryota"/>
</dbReference>
<feature type="chain" id="PRO_5044561641" evidence="2">
    <location>
        <begin position="25"/>
        <end position="198"/>
    </location>
</feature>
<proteinExistence type="predicted"/>
<reference evidence="3" key="1">
    <citation type="submission" date="2020-05" db="UniProtKB">
        <authorList>
            <consortium name="EnsemblMetazoa"/>
        </authorList>
    </citation>
    <scope>IDENTIFICATION</scope>
    <source>
        <strain evidence="3">Aabys</strain>
    </source>
</reference>
<evidence type="ECO:0000256" key="1">
    <source>
        <dbReference type="SAM" id="MobiDB-lite"/>
    </source>
</evidence>
<evidence type="ECO:0000313" key="5">
    <source>
        <dbReference type="RefSeq" id="XP_011296392.1"/>
    </source>
</evidence>
<dbReference type="RefSeq" id="XP_011296392.1">
    <property type="nucleotide sequence ID" value="XM_011298090.2"/>
</dbReference>
<dbReference type="STRING" id="7370.A0A1I8NGF2"/>
<evidence type="ECO:0000256" key="2">
    <source>
        <dbReference type="SAM" id="SignalP"/>
    </source>
</evidence>
<dbReference type="OrthoDB" id="6612236at2759"/>
<accession>A0A1I8NGF2</accession>
<evidence type="ECO:0000313" key="3">
    <source>
        <dbReference type="EnsemblMetazoa" id="MDOA014873-PB"/>
    </source>
</evidence>
<dbReference type="AlphaFoldDB" id="A0A1I8NGF2"/>
<name>A0A1I8NGF2_MUSDO</name>
<feature type="region of interest" description="Disordered" evidence="1">
    <location>
        <begin position="28"/>
        <end position="61"/>
    </location>
</feature>
<keyword evidence="2" id="KW-0732">Signal</keyword>
<feature type="compositionally biased region" description="Polar residues" evidence="1">
    <location>
        <begin position="45"/>
        <end position="55"/>
    </location>
</feature>
<feature type="signal peptide" evidence="2">
    <location>
        <begin position="1"/>
        <end position="24"/>
    </location>
</feature>
<dbReference type="VEuPathDB" id="VectorBase:MDOA014873"/>
<keyword evidence="4" id="KW-1185">Reference proteome</keyword>
<dbReference type="Proteomes" id="UP001652621">
    <property type="component" value="Unplaced"/>
</dbReference>